<dbReference type="EMBL" id="CP134050">
    <property type="protein sequence ID" value="WNC13360.1"/>
    <property type="molecule type" value="Genomic_DNA"/>
</dbReference>
<dbReference type="Pfam" id="PF09397">
    <property type="entry name" value="FtsK_gamma"/>
    <property type="match status" value="1"/>
</dbReference>
<dbReference type="PROSITE" id="PS50901">
    <property type="entry name" value="FTSK"/>
    <property type="match status" value="1"/>
</dbReference>
<dbReference type="Pfam" id="PF01580">
    <property type="entry name" value="FtsK_SpoIIIE"/>
    <property type="match status" value="1"/>
</dbReference>
<feature type="region of interest" description="Disordered" evidence="6">
    <location>
        <begin position="425"/>
        <end position="484"/>
    </location>
</feature>
<keyword evidence="2 5" id="KW-0547">Nucleotide-binding</keyword>
<evidence type="ECO:0000313" key="8">
    <source>
        <dbReference type="EMBL" id="WNC13360.1"/>
    </source>
</evidence>
<evidence type="ECO:0000256" key="4">
    <source>
        <dbReference type="ARBA" id="ARBA00023125"/>
    </source>
</evidence>
<dbReference type="Pfam" id="PF17854">
    <property type="entry name" value="FtsK_alpha"/>
    <property type="match status" value="1"/>
</dbReference>
<protein>
    <submittedName>
        <fullName evidence="8">DNA translocase FtsK</fullName>
    </submittedName>
</protein>
<dbReference type="InterPro" id="IPR002543">
    <property type="entry name" value="FtsK_dom"/>
</dbReference>
<feature type="binding site" evidence="5">
    <location>
        <begin position="796"/>
        <end position="803"/>
    </location>
    <ligand>
        <name>ATP</name>
        <dbReference type="ChEBI" id="CHEBI:30616"/>
    </ligand>
</feature>
<feature type="region of interest" description="Disordered" evidence="6">
    <location>
        <begin position="375"/>
        <end position="401"/>
    </location>
</feature>
<name>A0ABY9SZX0_BREBE</name>
<dbReference type="InterPro" id="IPR036390">
    <property type="entry name" value="WH_DNA-bd_sf"/>
</dbReference>
<evidence type="ECO:0000313" key="9">
    <source>
        <dbReference type="Proteomes" id="UP001256827"/>
    </source>
</evidence>
<dbReference type="InterPro" id="IPR050206">
    <property type="entry name" value="FtsK/SpoIIIE/SftA"/>
</dbReference>
<feature type="compositionally biased region" description="Basic and acidic residues" evidence="6">
    <location>
        <begin position="137"/>
        <end position="164"/>
    </location>
</feature>
<organism evidence="8 9">
    <name type="scientific">Brevibacillus brevis</name>
    <name type="common">Bacillus brevis</name>
    <dbReference type="NCBI Taxonomy" id="1393"/>
    <lineage>
        <taxon>Bacteria</taxon>
        <taxon>Bacillati</taxon>
        <taxon>Bacillota</taxon>
        <taxon>Bacilli</taxon>
        <taxon>Bacillales</taxon>
        <taxon>Paenibacillaceae</taxon>
        <taxon>Brevibacillus</taxon>
    </lineage>
</organism>
<reference evidence="8 9" key="1">
    <citation type="submission" date="2023-09" db="EMBL/GenBank/DDBJ databases">
        <title>Complete Genome and Methylome dissection of Bacillus brevis NEB573 original source of BbsI restriction endonuclease.</title>
        <authorList>
            <person name="Fomenkov A."/>
            <person name="Roberts R.D."/>
        </authorList>
    </citation>
    <scope>NUCLEOTIDE SEQUENCE [LARGE SCALE GENOMIC DNA]</scope>
    <source>
        <strain evidence="8 9">NEB573</strain>
    </source>
</reference>
<dbReference type="Gene3D" id="3.30.980.40">
    <property type="match status" value="1"/>
</dbReference>
<dbReference type="SUPFAM" id="SSF46785">
    <property type="entry name" value="Winged helix' DNA-binding domain"/>
    <property type="match status" value="1"/>
</dbReference>
<evidence type="ECO:0000256" key="5">
    <source>
        <dbReference type="PROSITE-ProRule" id="PRU00289"/>
    </source>
</evidence>
<keyword evidence="9" id="KW-1185">Reference proteome</keyword>
<evidence type="ECO:0000256" key="2">
    <source>
        <dbReference type="ARBA" id="ARBA00022741"/>
    </source>
</evidence>
<dbReference type="PANTHER" id="PTHR22683:SF42">
    <property type="entry name" value="DNA TRANSLOCASE SFTA"/>
    <property type="match status" value="1"/>
</dbReference>
<proteinExistence type="inferred from homology"/>
<feature type="compositionally biased region" description="Basic and acidic residues" evidence="6">
    <location>
        <begin position="43"/>
        <end position="64"/>
    </location>
</feature>
<dbReference type="InterPro" id="IPR018541">
    <property type="entry name" value="Ftsk_gamma"/>
</dbReference>
<dbReference type="Gene3D" id="1.10.10.10">
    <property type="entry name" value="Winged helix-like DNA-binding domain superfamily/Winged helix DNA-binding domain"/>
    <property type="match status" value="1"/>
</dbReference>
<keyword evidence="3 5" id="KW-0067">ATP-binding</keyword>
<comment type="similarity">
    <text evidence="1">Belongs to the FtsK/SpoIIIE/SftA family.</text>
</comment>
<sequence length="1111" mass="120783">MWSWLQKLMSFFQGEDEQRIEEGARPPVQPAPRQLQAKTKSIYPKERAYSRSEDEYRREKERQFRFPVVPDDYLAKKGKKADRTEPSQEQRIPARDRYQGTARDSETAVRDTPFARLGERNIESSRKVEKQPTQSEQSRERTGRKTEGRVEPLVRPRQPDEPKKAYKPSEIVSPVYGKITPTTRETEHRIHTTAGIVYPRLEQEEQLQQLKQWEQQQKEKENDQPAEELAWGVPAEARGETDAIGLAAEPRLAPVQQEEQASGLVEAMKADASTEVHTAGPVSAAEVERPGMSAFAVEAEGTGAAEVIAEQAERADAVEAAEAVELVEAVEVVEEEEAVETVEPVKTEADELAEQSETIEAVERKAAIEAIEATEASKAGAGEEDAIASGKAMESELPHEENAYSSVATKEDVGAKAEAAEVLADDLVSRESDAEAGLNGNEGTEPAGSGIDYSGEFQESDVPASVAAEESEAFKGSSAPFRTGAEPELDADLIRGSADAPATAEAQIGENASGTVHAELAITSGGSDSVLQTDSKADWAYDVNRLLERAEIELPAAERDVAVHDPFAQSSAAMNEAAAATVIQEERIQSESVEAVQEQSKSAQSEPIQAARPQSEPVQALRVQSESAQTAPAEAQVSEPVTAYRMPELDLLNPGAIPSDDDDEHTQLQKLLLEETLSNFNVSAQVVGIVKGPSVTRFELQPAPGVKVNKITSLIDDIKLNLAAKDIRIEAPIPGRNAIGIEVPNLSSRPVMISTIIGSDKFQEHSSPLAVALGMDIGGEPIVADIKKMPHGLIAGSTGSGKSVCINSIIVSLLYKATPEQVRLLLIDPKMVELAPYNHLPHLVTPVVTEAKQATAALKWAVEEMEKRYALFVDAGVRDIDRYNQTTDDTLPYIVIVIDELADLMMVSPQDVEDCIIRIAQKARACGIHLLLATQRPSVDVITGNIKANVPTRLAFAVFSQVDSRTILDQSGAERLLGRGDMLFLESGTTPLRLQGNFVSDDEIERITQAIKKQRKPSYLFSKEDLEQQVQSYDSGDDPLYMEALVFVAEQGQASASGLQRRFRVGYNRAARLIEMMEADGYVAGQSGGKARAVLISREDAQAIVDGSTLV</sequence>
<dbReference type="InterPro" id="IPR027417">
    <property type="entry name" value="P-loop_NTPase"/>
</dbReference>
<feature type="region of interest" description="Disordered" evidence="6">
    <location>
        <begin position="17"/>
        <end position="169"/>
    </location>
</feature>
<evidence type="ECO:0000256" key="1">
    <source>
        <dbReference type="ARBA" id="ARBA00006474"/>
    </source>
</evidence>
<evidence type="ECO:0000256" key="3">
    <source>
        <dbReference type="ARBA" id="ARBA00022840"/>
    </source>
</evidence>
<dbReference type="Gene3D" id="3.40.50.300">
    <property type="entry name" value="P-loop containing nucleotide triphosphate hydrolases"/>
    <property type="match status" value="1"/>
</dbReference>
<dbReference type="PANTHER" id="PTHR22683">
    <property type="entry name" value="SPORULATION PROTEIN RELATED"/>
    <property type="match status" value="1"/>
</dbReference>
<dbReference type="RefSeq" id="WP_310764860.1">
    <property type="nucleotide sequence ID" value="NZ_CP134050.1"/>
</dbReference>
<evidence type="ECO:0000256" key="6">
    <source>
        <dbReference type="SAM" id="MobiDB-lite"/>
    </source>
</evidence>
<feature type="compositionally biased region" description="Basic and acidic residues" evidence="6">
    <location>
        <begin position="81"/>
        <end position="109"/>
    </location>
</feature>
<feature type="region of interest" description="Disordered" evidence="6">
    <location>
        <begin position="591"/>
        <end position="618"/>
    </location>
</feature>
<evidence type="ECO:0000259" key="7">
    <source>
        <dbReference type="PROSITE" id="PS50901"/>
    </source>
</evidence>
<dbReference type="InterPro" id="IPR036388">
    <property type="entry name" value="WH-like_DNA-bd_sf"/>
</dbReference>
<dbReference type="InterPro" id="IPR041027">
    <property type="entry name" value="FtsK_alpha"/>
</dbReference>
<feature type="domain" description="FtsK" evidence="7">
    <location>
        <begin position="779"/>
        <end position="965"/>
    </location>
</feature>
<dbReference type="Proteomes" id="UP001256827">
    <property type="component" value="Chromosome"/>
</dbReference>
<keyword evidence="4" id="KW-0238">DNA-binding</keyword>
<feature type="compositionally biased region" description="Basic and acidic residues" evidence="6">
    <location>
        <begin position="117"/>
        <end position="130"/>
    </location>
</feature>
<accession>A0ABY9SZX0</accession>
<dbReference type="SUPFAM" id="SSF52540">
    <property type="entry name" value="P-loop containing nucleoside triphosphate hydrolases"/>
    <property type="match status" value="1"/>
</dbReference>
<gene>
    <name evidence="8" type="ORF">RGB73_22060</name>
</gene>
<feature type="compositionally biased region" description="Polar residues" evidence="6">
    <location>
        <begin position="597"/>
        <end position="607"/>
    </location>
</feature>
<dbReference type="SMART" id="SM00843">
    <property type="entry name" value="Ftsk_gamma"/>
    <property type="match status" value="1"/>
</dbReference>